<dbReference type="Pfam" id="PF08669">
    <property type="entry name" value="GCV_T_C"/>
    <property type="match status" value="1"/>
</dbReference>
<dbReference type="PANTHER" id="PTHR43757">
    <property type="entry name" value="AMINOMETHYLTRANSFERASE"/>
    <property type="match status" value="1"/>
</dbReference>
<dbReference type="InterPro" id="IPR028896">
    <property type="entry name" value="GcvT/YgfZ/DmdA"/>
</dbReference>
<organism evidence="5 6">
    <name type="scientific">Roseovarius spongiae</name>
    <dbReference type="NCBI Taxonomy" id="2320272"/>
    <lineage>
        <taxon>Bacteria</taxon>
        <taxon>Pseudomonadati</taxon>
        <taxon>Pseudomonadota</taxon>
        <taxon>Alphaproteobacteria</taxon>
        <taxon>Rhodobacterales</taxon>
        <taxon>Roseobacteraceae</taxon>
        <taxon>Roseovarius</taxon>
    </lineage>
</organism>
<dbReference type="InterPro" id="IPR013977">
    <property type="entry name" value="GcvT_C"/>
</dbReference>
<dbReference type="Proteomes" id="UP000281128">
    <property type="component" value="Unassembled WGS sequence"/>
</dbReference>
<dbReference type="PIRSF" id="PIRSF006487">
    <property type="entry name" value="GcvT"/>
    <property type="match status" value="1"/>
</dbReference>
<comment type="caution">
    <text evidence="5">The sequence shown here is derived from an EMBL/GenBank/DDBJ whole genome shotgun (WGS) entry which is preliminary data.</text>
</comment>
<evidence type="ECO:0000256" key="2">
    <source>
        <dbReference type="SAM" id="MobiDB-lite"/>
    </source>
</evidence>
<dbReference type="Pfam" id="PF01571">
    <property type="entry name" value="GCV_T"/>
    <property type="match status" value="1"/>
</dbReference>
<evidence type="ECO:0000259" key="4">
    <source>
        <dbReference type="Pfam" id="PF08669"/>
    </source>
</evidence>
<dbReference type="InterPro" id="IPR029043">
    <property type="entry name" value="GcvT/YgfZ_C"/>
</dbReference>
<dbReference type="SUPFAM" id="SSF101790">
    <property type="entry name" value="Aminomethyltransferase beta-barrel domain"/>
    <property type="match status" value="1"/>
</dbReference>
<evidence type="ECO:0000313" key="5">
    <source>
        <dbReference type="EMBL" id="RKF16968.1"/>
    </source>
</evidence>
<name>A0A3A8AX23_9RHOB</name>
<dbReference type="SUPFAM" id="SSF103025">
    <property type="entry name" value="Folate-binding domain"/>
    <property type="match status" value="1"/>
</dbReference>
<feature type="domain" description="Aminomethyltransferase C-terminal" evidence="4">
    <location>
        <begin position="337"/>
        <end position="424"/>
    </location>
</feature>
<dbReference type="AlphaFoldDB" id="A0A3A8AX23"/>
<evidence type="ECO:0000259" key="3">
    <source>
        <dbReference type="Pfam" id="PF01571"/>
    </source>
</evidence>
<reference evidence="5 6" key="1">
    <citation type="submission" date="2018-09" db="EMBL/GenBank/DDBJ databases">
        <title>Roseovarius spongiae sp. nov., isolated from a marine sponge.</title>
        <authorList>
            <person name="Zhuang L."/>
            <person name="Luo L."/>
        </authorList>
    </citation>
    <scope>NUCLEOTIDE SEQUENCE [LARGE SCALE GENOMIC DNA]</scope>
    <source>
        <strain evidence="5 6">HN-E21</strain>
    </source>
</reference>
<feature type="region of interest" description="Disordered" evidence="2">
    <location>
        <begin position="1"/>
        <end position="25"/>
    </location>
</feature>
<dbReference type="EMBL" id="RAPE01000001">
    <property type="protein sequence ID" value="RKF16968.1"/>
    <property type="molecule type" value="Genomic_DNA"/>
</dbReference>
<sequence>MPDTTHTPQDARAHPNVASVDQSDRTVPVNLRQSGSTPVQMLISTRVRKSPFWHLSVESGCWRATVYNRMYHPRGYVRPEDGGAMAEYDALVNRVTLWNVAVERQIRVRGPDAEAFVDFVITRDATGIEPMHGKYAILCNEAGGILNDPVLLRLAEDEFWFSLSDSDLMFWLQGVNVGRRFDVEIAEIDVSPVQIQGPLSEDLLVSLVGDAIRDVPYYGLMEAEIGGCAVVISQTGFSGEKGYEVFLRDATLNAEALWYAIRGAGARFGLRVIAPAHHRRIAAGILSWGQDMDAETSPFQVNLAYQVPREKTGDYIGKAALERQRAAIDEGGYPFRRKLVGMTLGGRPITDYAPDFWLLSDLDGARVGYLTSPWWSPELGTNIALGYVPWEMSGIGTQLRAELPEAYCESSGKPVDATICEVPFRPSAHPSARERASAAGRDWAE</sequence>
<feature type="domain" description="GCVT N-terminal" evidence="3">
    <location>
        <begin position="69"/>
        <end position="308"/>
    </location>
</feature>
<dbReference type="GO" id="GO:0016740">
    <property type="term" value="F:transferase activity"/>
    <property type="evidence" value="ECO:0007669"/>
    <property type="project" value="UniProtKB-KW"/>
</dbReference>
<accession>A0A3A8AX23</accession>
<dbReference type="InterPro" id="IPR027266">
    <property type="entry name" value="TrmE/GcvT-like"/>
</dbReference>
<protein>
    <submittedName>
        <fullName evidence="5">Aminomethyl transferase family protein</fullName>
    </submittedName>
</protein>
<dbReference type="GO" id="GO:0005829">
    <property type="term" value="C:cytosol"/>
    <property type="evidence" value="ECO:0007669"/>
    <property type="project" value="TreeGrafter"/>
</dbReference>
<dbReference type="RefSeq" id="WP_121164503.1">
    <property type="nucleotide sequence ID" value="NZ_RAPE01000001.1"/>
</dbReference>
<dbReference type="PANTHER" id="PTHR43757:SF2">
    <property type="entry name" value="AMINOMETHYLTRANSFERASE, MITOCHONDRIAL"/>
    <property type="match status" value="1"/>
</dbReference>
<gene>
    <name evidence="5" type="ORF">D6850_05425</name>
</gene>
<feature type="binding site" evidence="1">
    <location>
        <position position="244"/>
    </location>
    <ligand>
        <name>substrate</name>
    </ligand>
</feature>
<keyword evidence="6" id="KW-1185">Reference proteome</keyword>
<dbReference type="Gene3D" id="3.30.1360.120">
    <property type="entry name" value="Probable tRNA modification gtpase trme, domain 1"/>
    <property type="match status" value="1"/>
</dbReference>
<proteinExistence type="predicted"/>
<evidence type="ECO:0000256" key="1">
    <source>
        <dbReference type="PIRSR" id="PIRSR006487-1"/>
    </source>
</evidence>
<dbReference type="OrthoDB" id="9772660at2"/>
<keyword evidence="5" id="KW-0808">Transferase</keyword>
<evidence type="ECO:0000313" key="6">
    <source>
        <dbReference type="Proteomes" id="UP000281128"/>
    </source>
</evidence>
<dbReference type="InterPro" id="IPR006222">
    <property type="entry name" value="GCVT_N"/>
</dbReference>